<dbReference type="Proteomes" id="UP001146505">
    <property type="component" value="Unassembled WGS sequence"/>
</dbReference>
<accession>A0A9X3M6M8</accession>
<dbReference type="GeneID" id="301812893"/>
<dbReference type="RefSeq" id="WP_034974918.1">
    <property type="nucleotide sequence ID" value="NZ_JAKMUV010000004.1"/>
</dbReference>
<keyword evidence="2" id="KW-0812">Transmembrane</keyword>
<protein>
    <submittedName>
        <fullName evidence="3">Uncharacterized protein</fullName>
    </submittedName>
</protein>
<keyword evidence="2" id="KW-1133">Transmembrane helix</keyword>
<keyword evidence="4" id="KW-1185">Reference proteome</keyword>
<proteinExistence type="predicted"/>
<feature type="transmembrane region" description="Helical" evidence="2">
    <location>
        <begin position="20"/>
        <end position="40"/>
    </location>
</feature>
<evidence type="ECO:0000313" key="3">
    <source>
        <dbReference type="EMBL" id="MCZ9304892.1"/>
    </source>
</evidence>
<name>A0A9X3M6M8_9CORY</name>
<dbReference type="AlphaFoldDB" id="A0A9X3M6M8"/>
<organism evidence="3 4">
    <name type="scientific">Corynebacterium macclintockiae</name>
    <dbReference type="NCBI Taxonomy" id="2913501"/>
    <lineage>
        <taxon>Bacteria</taxon>
        <taxon>Bacillati</taxon>
        <taxon>Actinomycetota</taxon>
        <taxon>Actinomycetes</taxon>
        <taxon>Mycobacteriales</taxon>
        <taxon>Corynebacteriaceae</taxon>
        <taxon>Corynebacterium</taxon>
    </lineage>
</organism>
<evidence type="ECO:0000256" key="1">
    <source>
        <dbReference type="SAM" id="MobiDB-lite"/>
    </source>
</evidence>
<feature type="compositionally biased region" description="Basic and acidic residues" evidence="1">
    <location>
        <begin position="79"/>
        <end position="99"/>
    </location>
</feature>
<dbReference type="EMBL" id="JAKMUV010000004">
    <property type="protein sequence ID" value="MCZ9304892.1"/>
    <property type="molecule type" value="Genomic_DNA"/>
</dbReference>
<evidence type="ECO:0000313" key="4">
    <source>
        <dbReference type="Proteomes" id="UP001146505"/>
    </source>
</evidence>
<feature type="region of interest" description="Disordered" evidence="1">
    <location>
        <begin position="44"/>
        <end position="99"/>
    </location>
</feature>
<evidence type="ECO:0000256" key="2">
    <source>
        <dbReference type="SAM" id="Phobius"/>
    </source>
</evidence>
<gene>
    <name evidence="3" type="ORF">L8U58_04985</name>
</gene>
<reference evidence="3" key="1">
    <citation type="submission" date="2022-02" db="EMBL/GenBank/DDBJ databases">
        <title>Corynebacterium sp. from urogenital microbiome.</title>
        <authorList>
            <person name="Cappelli E.A."/>
            <person name="Ribeiro T.G."/>
            <person name="Peixe L."/>
        </authorList>
    </citation>
    <scope>NUCLEOTIDE SEQUENCE</scope>
    <source>
        <strain evidence="3">C9Ua_112</strain>
    </source>
</reference>
<sequence length="230" mass="24774">MTEEDNRRPLPREVYIRRRIAAVVILVAVIGVIWGLISLVSGGGESENTAATESATTTSEQQDMSSPPEPPKGADPSESEAKASESKESEAKASEDKKKDSCSLADLKVTARPGATTFNADQQPNFYARIENPTGADCDINLDDAPLKFEVFTMGNYQRVWGDIDCNAPEVTGDVKIKAGEAVNYELAGWSRTTSAPGQCEARQPVDPGSYLLYTHVGDNTSQPASFNLQ</sequence>
<keyword evidence="2" id="KW-0472">Membrane</keyword>
<comment type="caution">
    <text evidence="3">The sequence shown here is derived from an EMBL/GenBank/DDBJ whole genome shotgun (WGS) entry which is preliminary data.</text>
</comment>
<feature type="compositionally biased region" description="Low complexity" evidence="1">
    <location>
        <begin position="46"/>
        <end position="60"/>
    </location>
</feature>